<reference evidence="3" key="1">
    <citation type="journal article" date="2019" name="Int. J. Syst. Evol. Microbiol.">
        <title>The Global Catalogue of Microorganisms (GCM) 10K type strain sequencing project: providing services to taxonomists for standard genome sequencing and annotation.</title>
        <authorList>
            <consortium name="The Broad Institute Genomics Platform"/>
            <consortium name="The Broad Institute Genome Sequencing Center for Infectious Disease"/>
            <person name="Wu L."/>
            <person name="Ma J."/>
        </authorList>
    </citation>
    <scope>NUCLEOTIDE SEQUENCE [LARGE SCALE GENOMIC DNA]</scope>
    <source>
        <strain evidence="3">JCM 18303</strain>
    </source>
</reference>
<dbReference type="EMBL" id="BAABJP010000003">
    <property type="protein sequence ID" value="GAA5148000.1"/>
    <property type="molecule type" value="Genomic_DNA"/>
</dbReference>
<sequence>MGFYEDQVVPRIVNVACGTKLLAPLRARACADLAGDVLEIGFGSGLNVPFYPAAVTSVSAVEPADLGWRLARRRLDAARVPVNRSGLDGQSLPFADDSYDAALCTYTLCTIPDAAAALREVRRVLKPGGTLRFLEHGRAPDEGVRRWQHRLEPMQKRLFGGCHLTRSVPDLLTSAGFTVTELDAFYQPGAPKPYSAMSLGAATAP</sequence>
<dbReference type="CDD" id="cd02440">
    <property type="entry name" value="AdoMet_MTases"/>
    <property type="match status" value="1"/>
</dbReference>
<comment type="caution">
    <text evidence="2">The sequence shown here is derived from an EMBL/GenBank/DDBJ whole genome shotgun (WGS) entry which is preliminary data.</text>
</comment>
<evidence type="ECO:0000313" key="3">
    <source>
        <dbReference type="Proteomes" id="UP001428817"/>
    </source>
</evidence>
<dbReference type="Pfam" id="PF08241">
    <property type="entry name" value="Methyltransf_11"/>
    <property type="match status" value="1"/>
</dbReference>
<keyword evidence="3" id="KW-1185">Reference proteome</keyword>
<evidence type="ECO:0000259" key="1">
    <source>
        <dbReference type="Pfam" id="PF08241"/>
    </source>
</evidence>
<dbReference type="GO" id="GO:0032259">
    <property type="term" value="P:methylation"/>
    <property type="evidence" value="ECO:0007669"/>
    <property type="project" value="UniProtKB-KW"/>
</dbReference>
<dbReference type="Proteomes" id="UP001428817">
    <property type="component" value="Unassembled WGS sequence"/>
</dbReference>
<dbReference type="PANTHER" id="PTHR45036:SF1">
    <property type="entry name" value="METHYLTRANSFERASE LIKE 7A"/>
    <property type="match status" value="1"/>
</dbReference>
<proteinExistence type="predicted"/>
<dbReference type="PANTHER" id="PTHR45036">
    <property type="entry name" value="METHYLTRANSFERASE LIKE 7B"/>
    <property type="match status" value="1"/>
</dbReference>
<keyword evidence="2" id="KW-0808">Transferase</keyword>
<dbReference type="InterPro" id="IPR013216">
    <property type="entry name" value="Methyltransf_11"/>
</dbReference>
<dbReference type="InterPro" id="IPR052356">
    <property type="entry name" value="Thiol_S-MT"/>
</dbReference>
<dbReference type="SUPFAM" id="SSF53335">
    <property type="entry name" value="S-adenosyl-L-methionine-dependent methyltransferases"/>
    <property type="match status" value="1"/>
</dbReference>
<dbReference type="GO" id="GO:0008168">
    <property type="term" value="F:methyltransferase activity"/>
    <property type="evidence" value="ECO:0007669"/>
    <property type="project" value="UniProtKB-KW"/>
</dbReference>
<keyword evidence="2" id="KW-0489">Methyltransferase</keyword>
<protein>
    <submittedName>
        <fullName evidence="2">Class I SAM-dependent methyltransferase</fullName>
    </submittedName>
</protein>
<evidence type="ECO:0000313" key="2">
    <source>
        <dbReference type="EMBL" id="GAA5148000.1"/>
    </source>
</evidence>
<dbReference type="InterPro" id="IPR029063">
    <property type="entry name" value="SAM-dependent_MTases_sf"/>
</dbReference>
<gene>
    <name evidence="2" type="ORF">GCM10023321_09670</name>
</gene>
<organism evidence="2 3">
    <name type="scientific">Pseudonocardia eucalypti</name>
    <dbReference type="NCBI Taxonomy" id="648755"/>
    <lineage>
        <taxon>Bacteria</taxon>
        <taxon>Bacillati</taxon>
        <taxon>Actinomycetota</taxon>
        <taxon>Actinomycetes</taxon>
        <taxon>Pseudonocardiales</taxon>
        <taxon>Pseudonocardiaceae</taxon>
        <taxon>Pseudonocardia</taxon>
    </lineage>
</organism>
<dbReference type="RefSeq" id="WP_185064772.1">
    <property type="nucleotide sequence ID" value="NZ_BAABJP010000003.1"/>
</dbReference>
<accession>A0ABP9PKA7</accession>
<dbReference type="Gene3D" id="3.40.50.150">
    <property type="entry name" value="Vaccinia Virus protein VP39"/>
    <property type="match status" value="1"/>
</dbReference>
<name>A0ABP9PKA7_9PSEU</name>
<feature type="domain" description="Methyltransferase type 11" evidence="1">
    <location>
        <begin position="38"/>
        <end position="132"/>
    </location>
</feature>